<dbReference type="EMBL" id="JAEEGB010000045">
    <property type="protein sequence ID" value="MBI6875467.1"/>
    <property type="molecule type" value="Genomic_DNA"/>
</dbReference>
<keyword evidence="1" id="KW-0472">Membrane</keyword>
<keyword evidence="3" id="KW-1185">Reference proteome</keyword>
<feature type="transmembrane region" description="Helical" evidence="1">
    <location>
        <begin position="179"/>
        <end position="199"/>
    </location>
</feature>
<evidence type="ECO:0000313" key="2">
    <source>
        <dbReference type="EMBL" id="MBI6875467.1"/>
    </source>
</evidence>
<proteinExistence type="predicted"/>
<evidence type="ECO:0000313" key="3">
    <source>
        <dbReference type="Proteomes" id="UP000622687"/>
    </source>
</evidence>
<reference evidence="2" key="1">
    <citation type="submission" date="2020-12" db="EMBL/GenBank/DDBJ databases">
        <title>Clostridium thailandense sp. nov., a novel acetogenic bacterium isolated from peat land soil in Thailand.</title>
        <authorList>
            <person name="Chaikitkaew S."/>
            <person name="Birkeland N.K."/>
        </authorList>
    </citation>
    <scope>NUCLEOTIDE SEQUENCE</scope>
    <source>
        <strain evidence="2">DSM 17425</strain>
    </source>
</reference>
<feature type="transmembrane region" description="Helical" evidence="1">
    <location>
        <begin position="123"/>
        <end position="143"/>
    </location>
</feature>
<keyword evidence="1" id="KW-0812">Transmembrane</keyword>
<evidence type="ECO:0000256" key="1">
    <source>
        <dbReference type="SAM" id="Phobius"/>
    </source>
</evidence>
<sequence>MNKIEDYIYKIYENFDNADEDTKILKEEMRTHLYEEVEELKKQGLSEEESIDKALENFGKDNSVVNEMNYILRNRSIFTKMLIKAGVVVFIIGCLFQVISIFYSGEGIQYFSGDLIKNGFRSISYLLFMISLAIWDIAFYYYYYLKNNDLVVMAFLLCDFVICIPVLFIWVYFPNHKMASMTFILGITFVITLILRIYYVKNKKWN</sequence>
<dbReference type="Proteomes" id="UP000622687">
    <property type="component" value="Unassembled WGS sequence"/>
</dbReference>
<dbReference type="NCBIfam" id="NF038403">
    <property type="entry name" value="perm_prefix_1"/>
    <property type="match status" value="1"/>
</dbReference>
<keyword evidence="1" id="KW-1133">Transmembrane helix</keyword>
<feature type="transmembrane region" description="Helical" evidence="1">
    <location>
        <begin position="81"/>
        <end position="103"/>
    </location>
</feature>
<protein>
    <submittedName>
        <fullName evidence="2">Uncharacterized protein</fullName>
    </submittedName>
</protein>
<dbReference type="AlphaFoldDB" id="A0A934I267"/>
<feature type="transmembrane region" description="Helical" evidence="1">
    <location>
        <begin position="150"/>
        <end position="173"/>
    </location>
</feature>
<organism evidence="2 3">
    <name type="scientific">Clostridium aciditolerans</name>
    <dbReference type="NCBI Taxonomy" id="339861"/>
    <lineage>
        <taxon>Bacteria</taxon>
        <taxon>Bacillati</taxon>
        <taxon>Bacillota</taxon>
        <taxon>Clostridia</taxon>
        <taxon>Eubacteriales</taxon>
        <taxon>Clostridiaceae</taxon>
        <taxon>Clostridium</taxon>
    </lineage>
</organism>
<dbReference type="InterPro" id="IPR047928">
    <property type="entry name" value="Perm_prefix_1"/>
</dbReference>
<accession>A0A934I267</accession>
<gene>
    <name evidence="2" type="ORF">I6U51_22600</name>
</gene>
<dbReference type="RefSeq" id="WP_211144811.1">
    <property type="nucleotide sequence ID" value="NZ_JAEEGB010000045.1"/>
</dbReference>
<name>A0A934I267_9CLOT</name>
<comment type="caution">
    <text evidence="2">The sequence shown here is derived from an EMBL/GenBank/DDBJ whole genome shotgun (WGS) entry which is preliminary data.</text>
</comment>